<keyword evidence="14 17" id="KW-0456">Lyase</keyword>
<dbReference type="OMA" id="EQMGEYC"/>
<evidence type="ECO:0000256" key="12">
    <source>
        <dbReference type="ARBA" id="ARBA00023128"/>
    </source>
</evidence>
<keyword evidence="9 17" id="KW-0809">Transit peptide</keyword>
<gene>
    <name evidence="21" type="ORF">SAPIO_CDS2378</name>
</gene>
<dbReference type="SUPFAM" id="SSF52016">
    <property type="entry name" value="LeuD/IlvD-like"/>
    <property type="match status" value="1"/>
</dbReference>
<dbReference type="GO" id="GO:0051539">
    <property type="term" value="F:4 iron, 4 sulfur cluster binding"/>
    <property type="evidence" value="ECO:0007669"/>
    <property type="project" value="UniProtKB-UniRule"/>
</dbReference>
<evidence type="ECO:0000313" key="21">
    <source>
        <dbReference type="EMBL" id="KEZ44991.1"/>
    </source>
</evidence>
<dbReference type="SUPFAM" id="SSF53732">
    <property type="entry name" value="Aconitase iron-sulfur domain"/>
    <property type="match status" value="1"/>
</dbReference>
<comment type="subcellular location">
    <subcellularLocation>
        <location evidence="2 17">Mitochondrion</location>
    </subcellularLocation>
</comment>
<evidence type="ECO:0000256" key="17">
    <source>
        <dbReference type="RuleBase" id="RU362038"/>
    </source>
</evidence>
<dbReference type="CDD" id="cd01674">
    <property type="entry name" value="Homoaconitase_Swivel"/>
    <property type="match status" value="1"/>
</dbReference>
<dbReference type="PRINTS" id="PR00415">
    <property type="entry name" value="ACONITASE"/>
</dbReference>
<comment type="cofactor">
    <cofactor evidence="17">
        <name>[4Fe-4S] cluster</name>
        <dbReference type="ChEBI" id="CHEBI:49883"/>
    </cofactor>
    <text evidence="17">Binds 1 [4Fe-4S] cluster per subunit.</text>
</comment>
<dbReference type="EC" id="4.2.1.36" evidence="5 17"/>
<dbReference type="GO" id="GO:0019878">
    <property type="term" value="P:lysine biosynthetic process via aminoadipic acid"/>
    <property type="evidence" value="ECO:0007669"/>
    <property type="project" value="UniProtKB-UniRule"/>
</dbReference>
<evidence type="ECO:0000256" key="11">
    <source>
        <dbReference type="ARBA" id="ARBA00023014"/>
    </source>
</evidence>
<dbReference type="Gene3D" id="3.20.19.10">
    <property type="entry name" value="Aconitase, domain 4"/>
    <property type="match status" value="1"/>
</dbReference>
<dbReference type="InterPro" id="IPR015928">
    <property type="entry name" value="Aconitase/3IPM_dehydase_swvl"/>
</dbReference>
<evidence type="ECO:0000256" key="9">
    <source>
        <dbReference type="ARBA" id="ARBA00022946"/>
    </source>
</evidence>
<keyword evidence="10 17" id="KW-0408">Iron</keyword>
<dbReference type="InterPro" id="IPR000573">
    <property type="entry name" value="AconitaseA/IPMdHydase_ssu_swvl"/>
</dbReference>
<dbReference type="KEGG" id="sapo:SAPIO_CDS2378"/>
<keyword evidence="12 17" id="KW-0496">Mitochondrion</keyword>
<dbReference type="InterPro" id="IPR050067">
    <property type="entry name" value="IPM_dehydratase_rel_enz"/>
</dbReference>
<evidence type="ECO:0000259" key="20">
    <source>
        <dbReference type="Pfam" id="PF00694"/>
    </source>
</evidence>
<feature type="compositionally biased region" description="Low complexity" evidence="18">
    <location>
        <begin position="514"/>
        <end position="523"/>
    </location>
</feature>
<evidence type="ECO:0000256" key="13">
    <source>
        <dbReference type="ARBA" id="ARBA00023154"/>
    </source>
</evidence>
<dbReference type="VEuPathDB" id="FungiDB:SAPIO_CDS2378"/>
<evidence type="ECO:0000313" key="22">
    <source>
        <dbReference type="Proteomes" id="UP000028545"/>
    </source>
</evidence>
<evidence type="ECO:0000256" key="2">
    <source>
        <dbReference type="ARBA" id="ARBA00004173"/>
    </source>
</evidence>
<dbReference type="Pfam" id="PF00330">
    <property type="entry name" value="Aconitase"/>
    <property type="match status" value="1"/>
</dbReference>
<dbReference type="OrthoDB" id="10262323at2759"/>
<dbReference type="InterPro" id="IPR015931">
    <property type="entry name" value="Acnase/IPM_dHydase_lsu_aba_1/3"/>
</dbReference>
<dbReference type="InterPro" id="IPR018136">
    <property type="entry name" value="Aconitase_4Fe-4S_BS"/>
</dbReference>
<keyword evidence="11 17" id="KW-0411">Iron-sulfur</keyword>
<dbReference type="RefSeq" id="XP_016644790.1">
    <property type="nucleotide sequence ID" value="XM_016785414.1"/>
</dbReference>
<evidence type="ECO:0000256" key="4">
    <source>
        <dbReference type="ARBA" id="ARBA00007185"/>
    </source>
</evidence>
<evidence type="ECO:0000256" key="1">
    <source>
        <dbReference type="ARBA" id="ARBA00003422"/>
    </source>
</evidence>
<dbReference type="Proteomes" id="UP000028545">
    <property type="component" value="Unassembled WGS sequence"/>
</dbReference>
<evidence type="ECO:0000256" key="7">
    <source>
        <dbReference type="ARBA" id="ARBA00022605"/>
    </source>
</evidence>
<keyword evidence="13 17" id="KW-0457">Lysine biosynthesis</keyword>
<dbReference type="UniPathway" id="UPA00033">
    <property type="reaction ID" value="UER01027"/>
</dbReference>
<reference evidence="21 22" key="1">
    <citation type="journal article" date="2014" name="Genome Announc.">
        <title>Draft genome sequence of the pathogenic fungus Scedosporium apiospermum.</title>
        <authorList>
            <person name="Vandeputte P."/>
            <person name="Ghamrawi S."/>
            <person name="Rechenmann M."/>
            <person name="Iltis A."/>
            <person name="Giraud S."/>
            <person name="Fleury M."/>
            <person name="Thornton C."/>
            <person name="Delhaes L."/>
            <person name="Meyer W."/>
            <person name="Papon N."/>
            <person name="Bouchara J.P."/>
        </authorList>
    </citation>
    <scope>NUCLEOTIDE SEQUENCE [LARGE SCALE GENOMIC DNA]</scope>
    <source>
        <strain evidence="21 22">IHEM 14462</strain>
    </source>
</reference>
<evidence type="ECO:0000256" key="18">
    <source>
        <dbReference type="SAM" id="MobiDB-lite"/>
    </source>
</evidence>
<evidence type="ECO:0000256" key="5">
    <source>
        <dbReference type="ARBA" id="ARBA00012022"/>
    </source>
</evidence>
<protein>
    <recommendedName>
        <fullName evidence="6 17">Homoaconitase, mitochondrial</fullName>
        <ecNumber evidence="5 17">4.2.1.36</ecNumber>
    </recommendedName>
    <alternativeName>
        <fullName evidence="16 17">Homoaconitate hydratase</fullName>
    </alternativeName>
</protein>
<dbReference type="GeneID" id="27721450"/>
<comment type="similarity">
    <text evidence="4 17">Belongs to the aconitase/IPM isomerase family.</text>
</comment>
<keyword evidence="7 17" id="KW-0028">Amino-acid biosynthesis</keyword>
<accession>A0A084GCC9</accession>
<dbReference type="GO" id="GO:0005739">
    <property type="term" value="C:mitochondrion"/>
    <property type="evidence" value="ECO:0007669"/>
    <property type="project" value="UniProtKB-SubCell"/>
</dbReference>
<evidence type="ECO:0000256" key="8">
    <source>
        <dbReference type="ARBA" id="ARBA00022723"/>
    </source>
</evidence>
<dbReference type="PROSITE" id="PS01244">
    <property type="entry name" value="ACONITASE_2"/>
    <property type="match status" value="1"/>
</dbReference>
<keyword evidence="8 17" id="KW-0479">Metal-binding</keyword>
<dbReference type="InterPro" id="IPR039386">
    <property type="entry name" value="Homoaconitase_swivel"/>
</dbReference>
<feature type="region of interest" description="Disordered" evidence="18">
    <location>
        <begin position="509"/>
        <end position="529"/>
    </location>
</feature>
<dbReference type="AlphaFoldDB" id="A0A084GCC9"/>
<evidence type="ECO:0000256" key="6">
    <source>
        <dbReference type="ARBA" id="ARBA00021560"/>
    </source>
</evidence>
<dbReference type="GO" id="GO:0046872">
    <property type="term" value="F:metal ion binding"/>
    <property type="evidence" value="ECO:0007669"/>
    <property type="project" value="UniProtKB-UniRule"/>
</dbReference>
<evidence type="ECO:0000256" key="15">
    <source>
        <dbReference type="ARBA" id="ARBA00029338"/>
    </source>
</evidence>
<comment type="caution">
    <text evidence="21">The sequence shown here is derived from an EMBL/GenBank/DDBJ whole genome shotgun (WGS) entry which is preliminary data.</text>
</comment>
<evidence type="ECO:0000256" key="14">
    <source>
        <dbReference type="ARBA" id="ARBA00023239"/>
    </source>
</evidence>
<dbReference type="InterPro" id="IPR004418">
    <property type="entry name" value="Homoaconitase_mito"/>
</dbReference>
<dbReference type="Gene3D" id="3.40.1060.10">
    <property type="entry name" value="Aconitase, Domain 2"/>
    <property type="match status" value="1"/>
</dbReference>
<dbReference type="PANTHER" id="PTHR43822:SF2">
    <property type="entry name" value="HOMOACONITASE, MITOCHONDRIAL"/>
    <property type="match status" value="1"/>
</dbReference>
<dbReference type="Pfam" id="PF00694">
    <property type="entry name" value="Aconitase_C"/>
    <property type="match status" value="1"/>
</dbReference>
<dbReference type="GO" id="GO:0004409">
    <property type="term" value="F:homoaconitate hydratase activity"/>
    <property type="evidence" value="ECO:0007669"/>
    <property type="project" value="UniProtKB-UniRule"/>
</dbReference>
<comment type="pathway">
    <text evidence="3 17">Amino-acid biosynthesis; L-lysine biosynthesis via AAA pathway; L-alpha-aminoadipate from 2-oxoglutarate: step 3/5.</text>
</comment>
<dbReference type="InterPro" id="IPR001030">
    <property type="entry name" value="Acoase/IPM_deHydtase_lsu_aba"/>
</dbReference>
<keyword evidence="22" id="KW-1185">Reference proteome</keyword>
<sequence>MAAFRRAIALPAGARLRPRTFIAHPRPLSAPVSRCRTYISTAPRRQDTFHFQLENTPNAAALRPSQPAPTPDNPQTLTEKIVQRYATDLPPGKKVRAGDYVTIRPERIMTHDNSWPVALKFMQIGASKIYDNRQAIMCLDHDVQNQSPANLKKYRQVEEFAAQHGVRLIPPIAKITFTGILPRGVTGKDVIVALCGLFNQDEVLNHALEFTGSEETLASIPIDARLTIANMTTEWGALSGLFPVDEKLISWYRAKATTAAMFNSPLKERINHERIDELVKNKLVADPGASYAKELYLNLSTLSPFVSGPNSVKIITPVQTLESQDIPVNKAYLVSCTNARSSDFAAAARVFREAAKDGQPAKIAPGVKLYIAAASAPEQELSEEAGDWQVLIDAGAQVLPPGCGPCIGLGTGLLEDGEVGISASNRNFKGRLGHTGAKAYLASPETVAASALRGKIAGPGWYQKPEGVEKVILGEGSGDHVVDKARSVEDALDKLLGEVDSMIATAEGAHEGAAEQSSGSSAAPEDEESLTDILPGFPERIEGEIIFCDGDNINTDGIYPGKYTYQDDISKEKMAEVCMENYDTEFRTTAKAGDILVTGFNFGCGSSREQAATAILAKQIPLVVAGSFGNIFSRNSINNALLGVELPALVRRLREAYKDEADKKVLTRRTGWKLLWDIRRSKVVITEKDGSSWEQKVGEMPPNVQEIIACGGLEGWVKAKIAAEK</sequence>
<dbReference type="NCBIfam" id="TIGR00139">
    <property type="entry name" value="h_aconitase"/>
    <property type="match status" value="1"/>
</dbReference>
<comment type="catalytic activity">
    <reaction evidence="15 17">
        <text>(2R,3S)-homoisocitrate = cis-homoaconitate + H2O</text>
        <dbReference type="Rhea" id="RHEA:15485"/>
        <dbReference type="ChEBI" id="CHEBI:15377"/>
        <dbReference type="ChEBI" id="CHEBI:15404"/>
        <dbReference type="ChEBI" id="CHEBI:58174"/>
        <dbReference type="EC" id="4.2.1.36"/>
    </reaction>
</comment>
<dbReference type="PANTHER" id="PTHR43822">
    <property type="entry name" value="HOMOACONITASE, MITOCHONDRIAL-RELATED"/>
    <property type="match status" value="1"/>
</dbReference>
<dbReference type="HOGENOM" id="CLU_006714_3_1_1"/>
<organism evidence="21 22">
    <name type="scientific">Pseudallescheria apiosperma</name>
    <name type="common">Scedosporium apiospermum</name>
    <dbReference type="NCBI Taxonomy" id="563466"/>
    <lineage>
        <taxon>Eukaryota</taxon>
        <taxon>Fungi</taxon>
        <taxon>Dikarya</taxon>
        <taxon>Ascomycota</taxon>
        <taxon>Pezizomycotina</taxon>
        <taxon>Sordariomycetes</taxon>
        <taxon>Hypocreomycetidae</taxon>
        <taxon>Microascales</taxon>
        <taxon>Microascaceae</taxon>
        <taxon>Scedosporium</taxon>
    </lineage>
</organism>
<feature type="domain" description="Aconitase A/isopropylmalate dehydratase small subunit swivel" evidence="20">
    <location>
        <begin position="522"/>
        <end position="647"/>
    </location>
</feature>
<comment type="function">
    <text evidence="1 17">Catalyzes the reversible hydration of cis-homoaconitate to (2R,3S)-homoisocitrate, a step in the alpha-aminoadipate pathway for lysine biosynthesis.</text>
</comment>
<dbReference type="EMBL" id="JOWA01000086">
    <property type="protein sequence ID" value="KEZ44991.1"/>
    <property type="molecule type" value="Genomic_DNA"/>
</dbReference>
<name>A0A084GCC9_PSEDA</name>
<proteinExistence type="inferred from homology"/>
<evidence type="ECO:0000256" key="16">
    <source>
        <dbReference type="ARBA" id="ARBA00032706"/>
    </source>
</evidence>
<dbReference type="Gene3D" id="3.30.499.10">
    <property type="entry name" value="Aconitase, domain 3"/>
    <property type="match status" value="2"/>
</dbReference>
<evidence type="ECO:0000259" key="19">
    <source>
        <dbReference type="Pfam" id="PF00330"/>
    </source>
</evidence>
<dbReference type="InterPro" id="IPR015932">
    <property type="entry name" value="Aconitase_dom2"/>
</dbReference>
<dbReference type="InterPro" id="IPR036008">
    <property type="entry name" value="Aconitase_4Fe-4S_dom"/>
</dbReference>
<evidence type="ECO:0000256" key="3">
    <source>
        <dbReference type="ARBA" id="ARBA00005106"/>
    </source>
</evidence>
<evidence type="ECO:0000256" key="10">
    <source>
        <dbReference type="ARBA" id="ARBA00023004"/>
    </source>
</evidence>
<feature type="domain" description="Aconitase/3-isopropylmalate dehydratase large subunit alpha/beta/alpha" evidence="19">
    <location>
        <begin position="163"/>
        <end position="454"/>
    </location>
</feature>